<dbReference type="GO" id="GO:0042398">
    <property type="term" value="P:modified amino acid biosynthetic process"/>
    <property type="evidence" value="ECO:0007669"/>
    <property type="project" value="InterPro"/>
</dbReference>
<protein>
    <recommendedName>
        <fullName evidence="5">Putative glutamate--cysteine ligase 2</fullName>
        <ecNumber evidence="5">6.3.2.2</ecNumber>
    </recommendedName>
    <alternativeName>
        <fullName evidence="5">Gamma-glutamylcysteine synthetase 2</fullName>
        <shortName evidence="5">GCS 2</shortName>
        <shortName evidence="5">Gamma-GCS 2</shortName>
    </alternativeName>
</protein>
<keyword evidence="7" id="KW-1185">Reference proteome</keyword>
<dbReference type="InterPro" id="IPR006336">
    <property type="entry name" value="GCS2"/>
</dbReference>
<dbReference type="InterPro" id="IPR050141">
    <property type="entry name" value="GCL_type2/YbdK_subfam"/>
</dbReference>
<dbReference type="EC" id="6.3.2.2" evidence="5"/>
<evidence type="ECO:0000313" key="7">
    <source>
        <dbReference type="Proteomes" id="UP000198546"/>
    </source>
</evidence>
<reference evidence="6 7" key="1">
    <citation type="submission" date="2016-10" db="EMBL/GenBank/DDBJ databases">
        <authorList>
            <person name="de Groot N.N."/>
        </authorList>
    </citation>
    <scope>NUCLEOTIDE SEQUENCE [LARGE SCALE GENOMIC DNA]</scope>
    <source>
        <strain evidence="6 7">MON 2.2</strain>
    </source>
</reference>
<name>A0A1G7A597_9ACTN</name>
<keyword evidence="1 5" id="KW-0436">Ligase</keyword>
<dbReference type="InterPro" id="IPR011793">
    <property type="entry name" value="YbdK"/>
</dbReference>
<dbReference type="HAMAP" id="MF_01609">
    <property type="entry name" value="Glu_cys_ligase_2"/>
    <property type="match status" value="1"/>
</dbReference>
<gene>
    <name evidence="6" type="ORF">SAMN04489747_2514</name>
</gene>
<dbReference type="NCBIfam" id="TIGR02050">
    <property type="entry name" value="gshA_cyan_rel"/>
    <property type="match status" value="1"/>
</dbReference>
<dbReference type="EMBL" id="LT629688">
    <property type="protein sequence ID" value="SDE10108.1"/>
    <property type="molecule type" value="Genomic_DNA"/>
</dbReference>
<comment type="function">
    <text evidence="5">ATP-dependent carboxylate-amine ligase which exhibits weak glutamate--cysteine ligase activity.</text>
</comment>
<accession>A0A1G7A597</accession>
<organism evidence="6 7">
    <name type="scientific">Auraticoccus monumenti</name>
    <dbReference type="NCBI Taxonomy" id="675864"/>
    <lineage>
        <taxon>Bacteria</taxon>
        <taxon>Bacillati</taxon>
        <taxon>Actinomycetota</taxon>
        <taxon>Actinomycetes</taxon>
        <taxon>Propionibacteriales</taxon>
        <taxon>Propionibacteriaceae</taxon>
        <taxon>Auraticoccus</taxon>
    </lineage>
</organism>
<keyword evidence="3 5" id="KW-0067">ATP-binding</keyword>
<evidence type="ECO:0000256" key="2">
    <source>
        <dbReference type="ARBA" id="ARBA00022741"/>
    </source>
</evidence>
<dbReference type="PANTHER" id="PTHR36510:SF1">
    <property type="entry name" value="GLUTAMATE--CYSTEINE LIGASE 2-RELATED"/>
    <property type="match status" value="1"/>
</dbReference>
<keyword evidence="2 5" id="KW-0547">Nucleotide-binding</keyword>
<dbReference type="GO" id="GO:0005524">
    <property type="term" value="F:ATP binding"/>
    <property type="evidence" value="ECO:0007669"/>
    <property type="project" value="UniProtKB-KW"/>
</dbReference>
<comment type="similarity">
    <text evidence="5">Belongs to the glutamate--cysteine ligase type 2 family. YbdK subfamily.</text>
</comment>
<evidence type="ECO:0000256" key="3">
    <source>
        <dbReference type="ARBA" id="ARBA00022840"/>
    </source>
</evidence>
<dbReference type="Proteomes" id="UP000198546">
    <property type="component" value="Chromosome i"/>
</dbReference>
<dbReference type="AlphaFoldDB" id="A0A1G7A597"/>
<dbReference type="STRING" id="675864.SAMN04489747_2514"/>
<dbReference type="InterPro" id="IPR014746">
    <property type="entry name" value="Gln_synth/guanido_kin_cat_dom"/>
</dbReference>
<dbReference type="GO" id="GO:0004357">
    <property type="term" value="F:glutamate-cysteine ligase activity"/>
    <property type="evidence" value="ECO:0007669"/>
    <property type="project" value="UniProtKB-EC"/>
</dbReference>
<dbReference type="RefSeq" id="WP_157677118.1">
    <property type="nucleotide sequence ID" value="NZ_LT629688.1"/>
</dbReference>
<dbReference type="OrthoDB" id="9769628at2"/>
<sequence>MAAPAARNLGVEEEFLLFDAQGPGLRPVGDAVATAATLAGAGHQYDHEFKQVQVELGTRPSTDLADVRQQLRERRTHLAAAAAEHGARLVAVGISPVEQDALTTPDERYQRMEGHFGHVARHQLSCGMHVHVQVDSDRERVAVVDRLQPWLPVLVALSGNSPFWGGEDTGYDSFRSLTWGQWPTSGPTARFGDLATYRDTTSTLVGLGGALDEGGVYYPARLSPRYPTVEVRVSDVCASSEDAVSLAALVRAMVETAVRDEADGVLAHDLRAEVLRASYWRAARFGVHEHLLDPTTLSLAPAWDVVGRLVARVGPALEQAGDLEPVQEGLATLRQRGTGAALQRATLAAGSWPDVVDALAAATLG</sequence>
<dbReference type="NCBIfam" id="NF010041">
    <property type="entry name" value="PRK13517.1-1"/>
    <property type="match status" value="1"/>
</dbReference>
<dbReference type="PANTHER" id="PTHR36510">
    <property type="entry name" value="GLUTAMATE--CYSTEINE LIGASE 2-RELATED"/>
    <property type="match status" value="1"/>
</dbReference>
<evidence type="ECO:0000256" key="5">
    <source>
        <dbReference type="HAMAP-Rule" id="MF_01609"/>
    </source>
</evidence>
<evidence type="ECO:0000313" key="6">
    <source>
        <dbReference type="EMBL" id="SDE10108.1"/>
    </source>
</evidence>
<dbReference type="Pfam" id="PF04107">
    <property type="entry name" value="GCS2"/>
    <property type="match status" value="1"/>
</dbReference>
<evidence type="ECO:0000256" key="4">
    <source>
        <dbReference type="ARBA" id="ARBA00048819"/>
    </source>
</evidence>
<dbReference type="SUPFAM" id="SSF55931">
    <property type="entry name" value="Glutamine synthetase/guanido kinase"/>
    <property type="match status" value="1"/>
</dbReference>
<proteinExistence type="inferred from homology"/>
<dbReference type="Gene3D" id="3.30.590.20">
    <property type="match status" value="1"/>
</dbReference>
<evidence type="ECO:0000256" key="1">
    <source>
        <dbReference type="ARBA" id="ARBA00022598"/>
    </source>
</evidence>
<comment type="catalytic activity">
    <reaction evidence="4 5">
        <text>L-cysteine + L-glutamate + ATP = gamma-L-glutamyl-L-cysteine + ADP + phosphate + H(+)</text>
        <dbReference type="Rhea" id="RHEA:13285"/>
        <dbReference type="ChEBI" id="CHEBI:15378"/>
        <dbReference type="ChEBI" id="CHEBI:29985"/>
        <dbReference type="ChEBI" id="CHEBI:30616"/>
        <dbReference type="ChEBI" id="CHEBI:35235"/>
        <dbReference type="ChEBI" id="CHEBI:43474"/>
        <dbReference type="ChEBI" id="CHEBI:58173"/>
        <dbReference type="ChEBI" id="CHEBI:456216"/>
        <dbReference type="EC" id="6.3.2.2"/>
    </reaction>
</comment>